<dbReference type="PANTHER" id="PTHR32015:SF1">
    <property type="entry name" value="LIPASE"/>
    <property type="match status" value="1"/>
</dbReference>
<dbReference type="Proteomes" id="UP000636661">
    <property type="component" value="Unassembled WGS sequence"/>
</dbReference>
<proteinExistence type="predicted"/>
<dbReference type="RefSeq" id="WP_189552032.1">
    <property type="nucleotide sequence ID" value="NZ_BMTP01000009.1"/>
</dbReference>
<dbReference type="GO" id="GO:0016298">
    <property type="term" value="F:lipase activity"/>
    <property type="evidence" value="ECO:0007669"/>
    <property type="project" value="TreeGrafter"/>
</dbReference>
<feature type="signal peptide" evidence="1">
    <location>
        <begin position="1"/>
        <end position="25"/>
    </location>
</feature>
<reference evidence="2" key="2">
    <citation type="submission" date="2020-09" db="EMBL/GenBank/DDBJ databases">
        <authorList>
            <person name="Sun Q."/>
            <person name="Ohkuma M."/>
        </authorList>
    </citation>
    <scope>NUCLEOTIDE SEQUENCE</scope>
    <source>
        <strain evidence="2">JCM 4391</strain>
    </source>
</reference>
<evidence type="ECO:0000313" key="2">
    <source>
        <dbReference type="EMBL" id="GGU45966.1"/>
    </source>
</evidence>
<keyword evidence="1" id="KW-0732">Signal</keyword>
<evidence type="ECO:0000256" key="1">
    <source>
        <dbReference type="SAM" id="SignalP"/>
    </source>
</evidence>
<dbReference type="AlphaFoldDB" id="A0A918M5T7"/>
<evidence type="ECO:0000313" key="3">
    <source>
        <dbReference type="Proteomes" id="UP000636661"/>
    </source>
</evidence>
<dbReference type="InterPro" id="IPR029058">
    <property type="entry name" value="AB_hydrolase_fold"/>
</dbReference>
<dbReference type="GO" id="GO:0016042">
    <property type="term" value="P:lipid catabolic process"/>
    <property type="evidence" value="ECO:0007669"/>
    <property type="project" value="InterPro"/>
</dbReference>
<accession>A0A918M5T7</accession>
<dbReference type="InterPro" id="IPR002918">
    <property type="entry name" value="Lipase_EstA/Esterase_EstB"/>
</dbReference>
<comment type="caution">
    <text evidence="2">The sequence shown here is derived from an EMBL/GenBank/DDBJ whole genome shotgun (WGS) entry which is preliminary data.</text>
</comment>
<gene>
    <name evidence="2" type="ORF">GCM10010274_37710</name>
</gene>
<dbReference type="Pfam" id="PF01674">
    <property type="entry name" value="Lipase_2"/>
    <property type="match status" value="1"/>
</dbReference>
<name>A0A918M5T7_9ACTN</name>
<dbReference type="Gene3D" id="3.40.50.1820">
    <property type="entry name" value="alpha/beta hydrolase"/>
    <property type="match status" value="1"/>
</dbReference>
<dbReference type="EMBL" id="BMTP01000009">
    <property type="protein sequence ID" value="GGU45966.1"/>
    <property type="molecule type" value="Genomic_DNA"/>
</dbReference>
<protein>
    <submittedName>
        <fullName evidence="2">Lipase</fullName>
    </submittedName>
</protein>
<dbReference type="SUPFAM" id="SSF53474">
    <property type="entry name" value="alpha/beta-Hydrolases"/>
    <property type="match status" value="1"/>
</dbReference>
<keyword evidence="3" id="KW-1185">Reference proteome</keyword>
<feature type="chain" id="PRO_5037437669" evidence="1">
    <location>
        <begin position="26"/>
        <end position="233"/>
    </location>
</feature>
<organism evidence="2 3">
    <name type="scientific">Streptomyces lavendofoliae</name>
    <dbReference type="NCBI Taxonomy" id="67314"/>
    <lineage>
        <taxon>Bacteria</taxon>
        <taxon>Bacillati</taxon>
        <taxon>Actinomycetota</taxon>
        <taxon>Actinomycetes</taxon>
        <taxon>Kitasatosporales</taxon>
        <taxon>Streptomycetaceae</taxon>
        <taxon>Streptomyces</taxon>
    </lineage>
</organism>
<sequence>MNKNLLVIAVASTLLWLVTAVPADAAEDAAAAPASSFRPGSNPILFVHGYSSSGSYWNTMADRFRADGWPSTHLRQWSYDWRQSNATTAREVAAEVDRLLAGTGASRVDVVTHSMGGLSSRHWTKSLGGGGKTDAWVSLGGPNHGTDAANSCYDTSCTEMRIGSAFLTALNSGDETPEGTRHATWWSPCDTFINPDSSVALSGAANTRTACLGHSALGSDPVVYGQVRDFVNA</sequence>
<dbReference type="PANTHER" id="PTHR32015">
    <property type="entry name" value="FASTING INDUCED LIPASE"/>
    <property type="match status" value="1"/>
</dbReference>
<reference evidence="2" key="1">
    <citation type="journal article" date="2014" name="Int. J. Syst. Evol. Microbiol.">
        <title>Complete genome sequence of Corynebacterium casei LMG S-19264T (=DSM 44701T), isolated from a smear-ripened cheese.</title>
        <authorList>
            <consortium name="US DOE Joint Genome Institute (JGI-PGF)"/>
            <person name="Walter F."/>
            <person name="Albersmeier A."/>
            <person name="Kalinowski J."/>
            <person name="Ruckert C."/>
        </authorList>
    </citation>
    <scope>NUCLEOTIDE SEQUENCE</scope>
    <source>
        <strain evidence="2">JCM 4391</strain>
    </source>
</reference>